<evidence type="ECO:0000313" key="3">
    <source>
        <dbReference type="Proteomes" id="UP000617951"/>
    </source>
</evidence>
<dbReference type="InterPro" id="IPR008323">
    <property type="entry name" value="UCP033563"/>
</dbReference>
<keyword evidence="3" id="KW-1185">Reference proteome</keyword>
<feature type="region of interest" description="Disordered" evidence="1">
    <location>
        <begin position="433"/>
        <end position="467"/>
    </location>
</feature>
<dbReference type="AlphaFoldDB" id="A0A926DIF1"/>
<dbReference type="EMBL" id="JACRSS010000003">
    <property type="protein sequence ID" value="MBC8538678.1"/>
    <property type="molecule type" value="Genomic_DNA"/>
</dbReference>
<accession>A0A926DIF1</accession>
<evidence type="ECO:0000313" key="2">
    <source>
        <dbReference type="EMBL" id="MBC8538678.1"/>
    </source>
</evidence>
<protein>
    <submittedName>
        <fullName evidence="2">DUF1015 domain-containing protein</fullName>
    </submittedName>
</protein>
<dbReference type="PANTHER" id="PTHR36454">
    <property type="entry name" value="LMO2823 PROTEIN"/>
    <property type="match status" value="1"/>
</dbReference>
<dbReference type="Proteomes" id="UP000617951">
    <property type="component" value="Unassembled WGS sequence"/>
</dbReference>
<dbReference type="PANTHER" id="PTHR36454:SF1">
    <property type="entry name" value="DUF1015 DOMAIN-CONTAINING PROTEIN"/>
    <property type="match status" value="1"/>
</dbReference>
<reference evidence="2" key="1">
    <citation type="submission" date="2020-08" db="EMBL/GenBank/DDBJ databases">
        <title>Genome public.</title>
        <authorList>
            <person name="Liu C."/>
            <person name="Sun Q."/>
        </authorList>
    </citation>
    <scope>NUCLEOTIDE SEQUENCE</scope>
    <source>
        <strain evidence="2">NSJ-63</strain>
    </source>
</reference>
<gene>
    <name evidence="2" type="ORF">H8693_06990</name>
</gene>
<organism evidence="2 3">
    <name type="scientific">Guopingia tenuis</name>
    <dbReference type="NCBI Taxonomy" id="2763656"/>
    <lineage>
        <taxon>Bacteria</taxon>
        <taxon>Bacillati</taxon>
        <taxon>Bacillota</taxon>
        <taxon>Clostridia</taxon>
        <taxon>Christensenellales</taxon>
        <taxon>Christensenellaceae</taxon>
        <taxon>Guopingia</taxon>
    </lineage>
</organism>
<dbReference type="RefSeq" id="WP_249280394.1">
    <property type="nucleotide sequence ID" value="NZ_JACRSS010000003.1"/>
</dbReference>
<sequence>MKNQGKLGIEVPEILIPDEKVNMRKWSVVACDQFTTNQRYWNEVERMVGNSPSTLHIMLPEIYLEDADVSQRISRAKEVMRSYLDDSVLNLLPRGFVLVERYIDGKPRKGLMVAIDLEEYDYDLESRPLIRATEETLLERIPPRIAIRKNADVEMPHVLVLMDDKEKQVIEPLYQRKDRFPKLYDFELMQNGGRVAGYFVDDEASIEGVLEAISQLELHDGMRFCVGDGNHSLATAKTVWEEAKETLSPEELETSPLRYALVELLNLHDDALTLKPIHRVISKVNSAQCIQYVADQLNRAGLDARLVFSRRKPSMQMSSAPQTVFFTSKDSAGRIEIHNPVHPMVVGEIQPVLEKYAEKNNCRLEYIHGDEELEELAGEYDTLGFYMPAMEKETFFDTVIECGVLPKKSFSLGEANEKRYYLECRLLTQAEEIVEDEEAEEPIAEEEDEARMAEEEIIGEDVPEEEE</sequence>
<comment type="caution">
    <text evidence="2">The sequence shown here is derived from an EMBL/GenBank/DDBJ whole genome shotgun (WGS) entry which is preliminary data.</text>
</comment>
<evidence type="ECO:0000256" key="1">
    <source>
        <dbReference type="SAM" id="MobiDB-lite"/>
    </source>
</evidence>
<dbReference type="Pfam" id="PF06245">
    <property type="entry name" value="DUF1015"/>
    <property type="match status" value="1"/>
</dbReference>
<name>A0A926DIF1_9FIRM</name>
<proteinExistence type="predicted"/>